<protein>
    <submittedName>
        <fullName evidence="1">28297_t:CDS:1</fullName>
    </submittedName>
</protein>
<dbReference type="Proteomes" id="UP000789920">
    <property type="component" value="Unassembled WGS sequence"/>
</dbReference>
<feature type="non-terminal residue" evidence="1">
    <location>
        <position position="1"/>
    </location>
</feature>
<gene>
    <name evidence="1" type="ORF">RPERSI_LOCUS23667</name>
</gene>
<proteinExistence type="predicted"/>
<reference evidence="1" key="1">
    <citation type="submission" date="2021-06" db="EMBL/GenBank/DDBJ databases">
        <authorList>
            <person name="Kallberg Y."/>
            <person name="Tangrot J."/>
            <person name="Rosling A."/>
        </authorList>
    </citation>
    <scope>NUCLEOTIDE SEQUENCE</scope>
    <source>
        <strain evidence="1">MA461A</strain>
    </source>
</reference>
<name>A0ACA9RWT5_9GLOM</name>
<evidence type="ECO:0000313" key="2">
    <source>
        <dbReference type="Proteomes" id="UP000789920"/>
    </source>
</evidence>
<comment type="caution">
    <text evidence="1">The sequence shown here is derived from an EMBL/GenBank/DDBJ whole genome shotgun (WGS) entry which is preliminary data.</text>
</comment>
<accession>A0ACA9RWT5</accession>
<sequence length="172" mass="20272">QPSPSQPTSRHASRSLLPQLQPQPQQTCGRSASPDRRSSNQNQLHNHDNNRDAHSSRHRCEAEDRERLFAQNHQIYLLIRQLSDDFQDFRNEMWQRNIQGTQGIQGKDFLAKVWNEVYISIVKCLFLRIIYPTQDKIKESLKDYLNEKFPEFMANLSANDFANWFHGVWCSQ</sequence>
<feature type="non-terminal residue" evidence="1">
    <location>
        <position position="172"/>
    </location>
</feature>
<organism evidence="1 2">
    <name type="scientific">Racocetra persica</name>
    <dbReference type="NCBI Taxonomy" id="160502"/>
    <lineage>
        <taxon>Eukaryota</taxon>
        <taxon>Fungi</taxon>
        <taxon>Fungi incertae sedis</taxon>
        <taxon>Mucoromycota</taxon>
        <taxon>Glomeromycotina</taxon>
        <taxon>Glomeromycetes</taxon>
        <taxon>Diversisporales</taxon>
        <taxon>Gigasporaceae</taxon>
        <taxon>Racocetra</taxon>
    </lineage>
</organism>
<dbReference type="EMBL" id="CAJVQC010074430">
    <property type="protein sequence ID" value="CAG8813032.1"/>
    <property type="molecule type" value="Genomic_DNA"/>
</dbReference>
<evidence type="ECO:0000313" key="1">
    <source>
        <dbReference type="EMBL" id="CAG8813032.1"/>
    </source>
</evidence>
<keyword evidence="2" id="KW-1185">Reference proteome</keyword>